<sequence length="193" mass="21046">MVNNIVKRIVPLCFLLLLLIGVGCSGDEFKYTTKHANFVFDTRLHGHSAALATALGNVGVFCSVSETLSGGQRSFRFDNHQGLVDVVPFNAIDARQTQILGQNNLLIVGYGNLDAPAPFFAYDGECPHCFDYNAIPLKSYPLSVNSAGIAQCKNCKRAFNLNTGGNMIQGEGRYRLVVYRASNTPKEVVIVKN</sequence>
<keyword evidence="2" id="KW-1185">Reference proteome</keyword>
<proteinExistence type="predicted"/>
<comment type="caution">
    <text evidence="1">The sequence shown here is derived from an EMBL/GenBank/DDBJ whole genome shotgun (WGS) entry which is preliminary data.</text>
</comment>
<protein>
    <recommendedName>
        <fullName evidence="3">Lipoprotein</fullName>
    </recommendedName>
</protein>
<accession>A0ABS6YDE2</accession>
<name>A0ABS6YDE2_9BACT</name>
<dbReference type="PROSITE" id="PS51257">
    <property type="entry name" value="PROKAR_LIPOPROTEIN"/>
    <property type="match status" value="1"/>
</dbReference>
<organism evidence="1 2">
    <name type="scientific">Hoylesella nanceiensis</name>
    <dbReference type="NCBI Taxonomy" id="425941"/>
    <lineage>
        <taxon>Bacteria</taxon>
        <taxon>Pseudomonadati</taxon>
        <taxon>Bacteroidota</taxon>
        <taxon>Bacteroidia</taxon>
        <taxon>Bacteroidales</taxon>
        <taxon>Prevotellaceae</taxon>
        <taxon>Hoylesella</taxon>
    </lineage>
</organism>
<dbReference type="EMBL" id="JAHXCT010000005">
    <property type="protein sequence ID" value="MBW4769586.1"/>
    <property type="molecule type" value="Genomic_DNA"/>
</dbReference>
<evidence type="ECO:0000313" key="1">
    <source>
        <dbReference type="EMBL" id="MBW4769586.1"/>
    </source>
</evidence>
<evidence type="ECO:0008006" key="3">
    <source>
        <dbReference type="Google" id="ProtNLM"/>
    </source>
</evidence>
<dbReference type="RefSeq" id="WP_219481547.1">
    <property type="nucleotide sequence ID" value="NZ_JAHXCT010000005.1"/>
</dbReference>
<evidence type="ECO:0000313" key="2">
    <source>
        <dbReference type="Proteomes" id="UP000788426"/>
    </source>
</evidence>
<reference evidence="1 2" key="1">
    <citation type="submission" date="2021-07" db="EMBL/GenBank/DDBJ databases">
        <title>Genomic diversity and antimicrobial resistance of Prevotella spp. isolated from chronic lung disease airways.</title>
        <authorList>
            <person name="Webb K.A."/>
            <person name="Olagoke O.S."/>
            <person name="Baird T."/>
            <person name="Neill J."/>
            <person name="Pham A."/>
            <person name="Wells T.J."/>
            <person name="Ramsay K.A."/>
            <person name="Bell S.C."/>
            <person name="Sarovich D.S."/>
            <person name="Price E.P."/>
        </authorList>
    </citation>
    <scope>NUCLEOTIDE SEQUENCE [LARGE SCALE GENOMIC DNA]</scope>
    <source>
        <strain evidence="1 2">SCHI0011.S.12</strain>
    </source>
</reference>
<dbReference type="Proteomes" id="UP000788426">
    <property type="component" value="Unassembled WGS sequence"/>
</dbReference>
<gene>
    <name evidence="1" type="ORF">KZO38_07410</name>
</gene>